<keyword evidence="1" id="KW-0649">Protein kinase inhibitor</keyword>
<gene>
    <name evidence="4" type="ORF">T459_29626</name>
</gene>
<evidence type="ECO:0000256" key="3">
    <source>
        <dbReference type="SAM" id="MobiDB-lite"/>
    </source>
</evidence>
<evidence type="ECO:0000256" key="2">
    <source>
        <dbReference type="ARBA" id="ARBA00023306"/>
    </source>
</evidence>
<evidence type="ECO:0000313" key="4">
    <source>
        <dbReference type="EMBL" id="PHT65201.1"/>
    </source>
</evidence>
<evidence type="ECO:0008006" key="6">
    <source>
        <dbReference type="Google" id="ProtNLM"/>
    </source>
</evidence>
<evidence type="ECO:0000256" key="1">
    <source>
        <dbReference type="ARBA" id="ARBA00023013"/>
    </source>
</evidence>
<dbReference type="GO" id="GO:0032875">
    <property type="term" value="P:regulation of DNA endoreduplication"/>
    <property type="evidence" value="ECO:0007669"/>
    <property type="project" value="InterPro"/>
</dbReference>
<feature type="compositionally biased region" description="Basic and acidic residues" evidence="3">
    <location>
        <begin position="1"/>
        <end position="12"/>
    </location>
</feature>
<accession>A0A2G2Y6K5</accession>
<name>A0A2G2Y6K5_CAPAN</name>
<dbReference type="OMA" id="DDCKTPK"/>
<dbReference type="EMBL" id="AYRZ02000012">
    <property type="protein sequence ID" value="PHT65201.1"/>
    <property type="molecule type" value="Genomic_DNA"/>
</dbReference>
<dbReference type="InterPro" id="IPR040389">
    <property type="entry name" value="SMR"/>
</dbReference>
<proteinExistence type="predicted"/>
<dbReference type="OrthoDB" id="662905at2759"/>
<dbReference type="PANTHER" id="PTHR33142:SF83">
    <property type="entry name" value="SELF-PRUNING INTERACTING PROTEIN 1"/>
    <property type="match status" value="1"/>
</dbReference>
<evidence type="ECO:0000313" key="5">
    <source>
        <dbReference type="Proteomes" id="UP000222542"/>
    </source>
</evidence>
<protein>
    <recommendedName>
        <fullName evidence="6">Cyclin-dependent protein kinase inhibitor SMR1-like</fullName>
    </recommendedName>
</protein>
<reference evidence="4 5" key="2">
    <citation type="journal article" date="2017" name="Genome Biol.">
        <title>New reference genome sequences of hot pepper reveal the massive evolution of plant disease-resistance genes by retroduplication.</title>
        <authorList>
            <person name="Kim S."/>
            <person name="Park J."/>
            <person name="Yeom S.I."/>
            <person name="Kim Y.M."/>
            <person name="Seo E."/>
            <person name="Kim K.T."/>
            <person name="Kim M.S."/>
            <person name="Lee J.M."/>
            <person name="Cheong K."/>
            <person name="Shin H.S."/>
            <person name="Kim S.B."/>
            <person name="Han K."/>
            <person name="Lee J."/>
            <person name="Park M."/>
            <person name="Lee H.A."/>
            <person name="Lee H.Y."/>
            <person name="Lee Y."/>
            <person name="Oh S."/>
            <person name="Lee J.H."/>
            <person name="Choi E."/>
            <person name="Choi E."/>
            <person name="Lee S.E."/>
            <person name="Jeon J."/>
            <person name="Kim H."/>
            <person name="Choi G."/>
            <person name="Song H."/>
            <person name="Lee J."/>
            <person name="Lee S.C."/>
            <person name="Kwon J.K."/>
            <person name="Lee H.Y."/>
            <person name="Koo N."/>
            <person name="Hong Y."/>
            <person name="Kim R.W."/>
            <person name="Kang W.H."/>
            <person name="Huh J.H."/>
            <person name="Kang B.C."/>
            <person name="Yang T.J."/>
            <person name="Lee Y.H."/>
            <person name="Bennetzen J.L."/>
            <person name="Choi D."/>
        </authorList>
    </citation>
    <scope>NUCLEOTIDE SEQUENCE [LARGE SCALE GENOMIC DNA]</scope>
    <source>
        <strain evidence="5">cv. CM334</strain>
    </source>
</reference>
<dbReference type="STRING" id="4072.A0A2G2Y6K5"/>
<keyword evidence="2" id="KW-0131">Cell cycle</keyword>
<comment type="caution">
    <text evidence="4">The sequence shown here is derived from an EMBL/GenBank/DDBJ whole genome shotgun (WGS) entry which is preliminary data.</text>
</comment>
<sequence>MAKDLQFPKDSLENQSPNVINSPQNECKTPKSPSFCIPKNLKCPGAPKKPKRVVSSSCKRRLRFVEIIAEEEVESFFRIIEAVVDDECNRKIKRSRCM</sequence>
<reference evidence="4 5" key="1">
    <citation type="journal article" date="2014" name="Nat. Genet.">
        <title>Genome sequence of the hot pepper provides insights into the evolution of pungency in Capsicum species.</title>
        <authorList>
            <person name="Kim S."/>
            <person name="Park M."/>
            <person name="Yeom S.I."/>
            <person name="Kim Y.M."/>
            <person name="Lee J.M."/>
            <person name="Lee H.A."/>
            <person name="Seo E."/>
            <person name="Choi J."/>
            <person name="Cheong K."/>
            <person name="Kim K.T."/>
            <person name="Jung K."/>
            <person name="Lee G.W."/>
            <person name="Oh S.K."/>
            <person name="Bae C."/>
            <person name="Kim S.B."/>
            <person name="Lee H.Y."/>
            <person name="Kim S.Y."/>
            <person name="Kim M.S."/>
            <person name="Kang B.C."/>
            <person name="Jo Y.D."/>
            <person name="Yang H.B."/>
            <person name="Jeong H.J."/>
            <person name="Kang W.H."/>
            <person name="Kwon J.K."/>
            <person name="Shin C."/>
            <person name="Lim J.Y."/>
            <person name="Park J.H."/>
            <person name="Huh J.H."/>
            <person name="Kim J.S."/>
            <person name="Kim B.D."/>
            <person name="Cohen O."/>
            <person name="Paran I."/>
            <person name="Suh M.C."/>
            <person name="Lee S.B."/>
            <person name="Kim Y.K."/>
            <person name="Shin Y."/>
            <person name="Noh S.J."/>
            <person name="Park J."/>
            <person name="Seo Y.S."/>
            <person name="Kwon S.Y."/>
            <person name="Kim H.A."/>
            <person name="Park J.M."/>
            <person name="Kim H.J."/>
            <person name="Choi S.B."/>
            <person name="Bosland P.W."/>
            <person name="Reeves G."/>
            <person name="Jo S.H."/>
            <person name="Lee B.W."/>
            <person name="Cho H.T."/>
            <person name="Choi H.S."/>
            <person name="Lee M.S."/>
            <person name="Yu Y."/>
            <person name="Do Choi Y."/>
            <person name="Park B.S."/>
            <person name="van Deynze A."/>
            <person name="Ashrafi H."/>
            <person name="Hill T."/>
            <person name="Kim W.T."/>
            <person name="Pai H.S."/>
            <person name="Ahn H.K."/>
            <person name="Yeam I."/>
            <person name="Giovannoni J.J."/>
            <person name="Rose J.K."/>
            <person name="Sorensen I."/>
            <person name="Lee S.J."/>
            <person name="Kim R.W."/>
            <person name="Choi I.Y."/>
            <person name="Choi B.S."/>
            <person name="Lim J.S."/>
            <person name="Lee Y.H."/>
            <person name="Choi D."/>
        </authorList>
    </citation>
    <scope>NUCLEOTIDE SEQUENCE [LARGE SCALE GENOMIC DNA]</scope>
    <source>
        <strain evidence="5">cv. CM334</strain>
    </source>
</reference>
<dbReference type="GO" id="GO:0004860">
    <property type="term" value="F:protein kinase inhibitor activity"/>
    <property type="evidence" value="ECO:0007669"/>
    <property type="project" value="UniProtKB-KW"/>
</dbReference>
<dbReference type="AlphaFoldDB" id="A0A2G2Y6K5"/>
<dbReference type="PANTHER" id="PTHR33142">
    <property type="entry name" value="CYCLIN-DEPENDENT PROTEIN KINASE INHIBITOR SMR13"/>
    <property type="match status" value="1"/>
</dbReference>
<dbReference type="Proteomes" id="UP000222542">
    <property type="component" value="Unassembled WGS sequence"/>
</dbReference>
<feature type="compositionally biased region" description="Polar residues" evidence="3">
    <location>
        <begin position="13"/>
        <end position="27"/>
    </location>
</feature>
<feature type="region of interest" description="Disordered" evidence="3">
    <location>
        <begin position="1"/>
        <end position="31"/>
    </location>
</feature>
<organism evidence="4 5">
    <name type="scientific">Capsicum annuum</name>
    <name type="common">Capsicum pepper</name>
    <dbReference type="NCBI Taxonomy" id="4072"/>
    <lineage>
        <taxon>Eukaryota</taxon>
        <taxon>Viridiplantae</taxon>
        <taxon>Streptophyta</taxon>
        <taxon>Embryophyta</taxon>
        <taxon>Tracheophyta</taxon>
        <taxon>Spermatophyta</taxon>
        <taxon>Magnoliopsida</taxon>
        <taxon>eudicotyledons</taxon>
        <taxon>Gunneridae</taxon>
        <taxon>Pentapetalae</taxon>
        <taxon>asterids</taxon>
        <taxon>lamiids</taxon>
        <taxon>Solanales</taxon>
        <taxon>Solanaceae</taxon>
        <taxon>Solanoideae</taxon>
        <taxon>Capsiceae</taxon>
        <taxon>Capsicum</taxon>
    </lineage>
</organism>
<keyword evidence="5" id="KW-1185">Reference proteome</keyword>
<dbReference type="Gramene" id="PHT65201">
    <property type="protein sequence ID" value="PHT65201"/>
    <property type="gene ID" value="T459_29626"/>
</dbReference>